<evidence type="ECO:0000313" key="11">
    <source>
        <dbReference type="Proteomes" id="UP000272528"/>
    </source>
</evidence>
<dbReference type="InterPro" id="IPR020846">
    <property type="entry name" value="MFS_dom"/>
</dbReference>
<dbReference type="PANTHER" id="PTHR23522:SF10">
    <property type="entry name" value="3-PHENYLPROPIONIC ACID TRANSPORTER-RELATED"/>
    <property type="match status" value="1"/>
</dbReference>
<evidence type="ECO:0000256" key="1">
    <source>
        <dbReference type="ARBA" id="ARBA00004429"/>
    </source>
</evidence>
<dbReference type="InterPro" id="IPR036259">
    <property type="entry name" value="MFS_trans_sf"/>
</dbReference>
<protein>
    <submittedName>
        <fullName evidence="10">MFS transporter</fullName>
    </submittedName>
</protein>
<reference evidence="11" key="1">
    <citation type="submission" date="2018-12" db="EMBL/GenBank/DDBJ databases">
        <title>Genome sequence of Peanibacillus sp.</title>
        <authorList>
            <person name="Subramani G."/>
            <person name="Srinivasan S."/>
            <person name="Kim M.K."/>
        </authorList>
    </citation>
    <scope>NUCLEOTIDE SEQUENCE [LARGE SCALE GENOMIC DNA]</scope>
    <source>
        <strain evidence="11">18JY67-1</strain>
    </source>
</reference>
<organism evidence="10 11">
    <name type="scientific">Paenibacillus albus</name>
    <dbReference type="NCBI Taxonomy" id="2495582"/>
    <lineage>
        <taxon>Bacteria</taxon>
        <taxon>Bacillati</taxon>
        <taxon>Bacillota</taxon>
        <taxon>Bacilli</taxon>
        <taxon>Bacillales</taxon>
        <taxon>Paenibacillaceae</taxon>
        <taxon>Paenibacillus</taxon>
    </lineage>
</organism>
<dbReference type="OrthoDB" id="1650886at2"/>
<dbReference type="SUPFAM" id="SSF103473">
    <property type="entry name" value="MFS general substrate transporter"/>
    <property type="match status" value="1"/>
</dbReference>
<dbReference type="InterPro" id="IPR024989">
    <property type="entry name" value="MFS_assoc_dom"/>
</dbReference>
<evidence type="ECO:0000256" key="2">
    <source>
        <dbReference type="ARBA" id="ARBA00022448"/>
    </source>
</evidence>
<dbReference type="AlphaFoldDB" id="A0A3Q8X2U8"/>
<feature type="transmembrane region" description="Helical" evidence="8">
    <location>
        <begin position="77"/>
        <end position="97"/>
    </location>
</feature>
<dbReference type="Gene3D" id="1.20.1250.20">
    <property type="entry name" value="MFS general substrate transporter like domains"/>
    <property type="match status" value="1"/>
</dbReference>
<evidence type="ECO:0000259" key="9">
    <source>
        <dbReference type="PROSITE" id="PS50850"/>
    </source>
</evidence>
<evidence type="ECO:0000256" key="3">
    <source>
        <dbReference type="ARBA" id="ARBA00022475"/>
    </source>
</evidence>
<gene>
    <name evidence="10" type="ORF">EJC50_03420</name>
</gene>
<keyword evidence="3" id="KW-1003">Cell membrane</keyword>
<feature type="transmembrane region" description="Helical" evidence="8">
    <location>
        <begin position="109"/>
        <end position="127"/>
    </location>
</feature>
<dbReference type="PROSITE" id="PS50850">
    <property type="entry name" value="MFS"/>
    <property type="match status" value="1"/>
</dbReference>
<feature type="transmembrane region" description="Helical" evidence="8">
    <location>
        <begin position="168"/>
        <end position="191"/>
    </location>
</feature>
<evidence type="ECO:0000256" key="5">
    <source>
        <dbReference type="ARBA" id="ARBA00022692"/>
    </source>
</evidence>
<dbReference type="GO" id="GO:0005886">
    <property type="term" value="C:plasma membrane"/>
    <property type="evidence" value="ECO:0007669"/>
    <property type="project" value="UniProtKB-SubCell"/>
</dbReference>
<comment type="subcellular location">
    <subcellularLocation>
        <location evidence="1">Cell inner membrane</location>
        <topology evidence="1">Multi-pass membrane protein</topology>
    </subcellularLocation>
</comment>
<keyword evidence="2" id="KW-0813">Transport</keyword>
<keyword evidence="5 8" id="KW-0812">Transmembrane</keyword>
<dbReference type="KEGG" id="palb:EJC50_03420"/>
<evidence type="ECO:0000256" key="8">
    <source>
        <dbReference type="SAM" id="Phobius"/>
    </source>
</evidence>
<name>A0A3Q8X2U8_9BACL</name>
<keyword evidence="6 8" id="KW-1133">Transmembrane helix</keyword>
<keyword evidence="7 8" id="KW-0472">Membrane</keyword>
<dbReference type="GO" id="GO:0022857">
    <property type="term" value="F:transmembrane transporter activity"/>
    <property type="evidence" value="ECO:0007669"/>
    <property type="project" value="InterPro"/>
</dbReference>
<dbReference type="EMBL" id="CP034437">
    <property type="protein sequence ID" value="AZN38828.1"/>
    <property type="molecule type" value="Genomic_DNA"/>
</dbReference>
<evidence type="ECO:0000313" key="10">
    <source>
        <dbReference type="EMBL" id="AZN38828.1"/>
    </source>
</evidence>
<sequence length="207" mass="22643">MAAGFRQLAANRYFVLFLLCSLLVGLGNGFNSVFFPVLVNKLGGEVAQKLGMLSTVSAMSELPLFIFSAYLLRRFGYFNVLAFSTGVAALRWFVLSMEPTFQLLFMNQMLHGITFGLYSAAAVNFIYEMSPEGLKATGQTIFAIIAGSLASLIASSSGGWIIDHYGFNVLYVTGSLLALISCSIFVGISIMHKKQHRRLLSVNRPLN</sequence>
<feature type="transmembrane region" description="Helical" evidence="8">
    <location>
        <begin position="50"/>
        <end position="72"/>
    </location>
</feature>
<dbReference type="Pfam" id="PF12832">
    <property type="entry name" value="MFS_1_like"/>
    <property type="match status" value="1"/>
</dbReference>
<proteinExistence type="predicted"/>
<dbReference type="RefSeq" id="WP_126012386.1">
    <property type="nucleotide sequence ID" value="NZ_CP034437.1"/>
</dbReference>
<evidence type="ECO:0000256" key="7">
    <source>
        <dbReference type="ARBA" id="ARBA00023136"/>
    </source>
</evidence>
<evidence type="ECO:0000256" key="6">
    <source>
        <dbReference type="ARBA" id="ARBA00022989"/>
    </source>
</evidence>
<feature type="domain" description="Major facilitator superfamily (MFS) profile" evidence="9">
    <location>
        <begin position="13"/>
        <end position="207"/>
    </location>
</feature>
<keyword evidence="4" id="KW-0997">Cell inner membrane</keyword>
<evidence type="ECO:0000256" key="4">
    <source>
        <dbReference type="ARBA" id="ARBA00022519"/>
    </source>
</evidence>
<dbReference type="Proteomes" id="UP000272528">
    <property type="component" value="Chromosome"/>
</dbReference>
<accession>A0A3Q8X2U8</accession>
<feature type="transmembrane region" description="Helical" evidence="8">
    <location>
        <begin position="139"/>
        <end position="162"/>
    </location>
</feature>
<dbReference type="PANTHER" id="PTHR23522">
    <property type="entry name" value="BLL5896 PROTEIN"/>
    <property type="match status" value="1"/>
</dbReference>
<feature type="transmembrane region" description="Helical" evidence="8">
    <location>
        <begin position="12"/>
        <end position="30"/>
    </location>
</feature>
<keyword evidence="11" id="KW-1185">Reference proteome</keyword>